<name>A0A5N6M7U9_9ASTR</name>
<evidence type="ECO:0000313" key="3">
    <source>
        <dbReference type="Proteomes" id="UP000326396"/>
    </source>
</evidence>
<dbReference type="Proteomes" id="UP000326396">
    <property type="component" value="Linkage Group LG6"/>
</dbReference>
<reference evidence="2 3" key="1">
    <citation type="submission" date="2019-05" db="EMBL/GenBank/DDBJ databases">
        <title>Mikania micrantha, genome provides insights into the molecular mechanism of rapid growth.</title>
        <authorList>
            <person name="Liu B."/>
        </authorList>
    </citation>
    <scope>NUCLEOTIDE SEQUENCE [LARGE SCALE GENOMIC DNA]</scope>
    <source>
        <strain evidence="2">NLD-2019</strain>
        <tissue evidence="2">Leaf</tissue>
    </source>
</reference>
<sequence length="154" mass="18447">MGARITIFENRSNVDMEVRVFVPPDRPDRYRMIVRVKPGETKKQMTQTEARRLENNSSSEVSYEYDVTRHTVGERRGHIREVVRVVKSVPVVMSSLSPTPSQEWQQNWEEQMRKNMQQEIQQQMNESLHKMQTDFAKQFEEMRQLFQRQNESQN</sequence>
<evidence type="ECO:0000256" key="1">
    <source>
        <dbReference type="SAM" id="MobiDB-lite"/>
    </source>
</evidence>
<accession>A0A5N6M7U9</accession>
<proteinExistence type="predicted"/>
<keyword evidence="3" id="KW-1185">Reference proteome</keyword>
<gene>
    <name evidence="2" type="ORF">E3N88_32025</name>
</gene>
<dbReference type="OrthoDB" id="1657902at2759"/>
<evidence type="ECO:0000313" key="2">
    <source>
        <dbReference type="EMBL" id="KAD3336506.1"/>
    </source>
</evidence>
<feature type="region of interest" description="Disordered" evidence="1">
    <location>
        <begin position="41"/>
        <end position="61"/>
    </location>
</feature>
<dbReference type="AlphaFoldDB" id="A0A5N6M7U9"/>
<comment type="caution">
    <text evidence="2">The sequence shown here is derived from an EMBL/GenBank/DDBJ whole genome shotgun (WGS) entry which is preliminary data.</text>
</comment>
<organism evidence="2 3">
    <name type="scientific">Mikania micrantha</name>
    <name type="common">bitter vine</name>
    <dbReference type="NCBI Taxonomy" id="192012"/>
    <lineage>
        <taxon>Eukaryota</taxon>
        <taxon>Viridiplantae</taxon>
        <taxon>Streptophyta</taxon>
        <taxon>Embryophyta</taxon>
        <taxon>Tracheophyta</taxon>
        <taxon>Spermatophyta</taxon>
        <taxon>Magnoliopsida</taxon>
        <taxon>eudicotyledons</taxon>
        <taxon>Gunneridae</taxon>
        <taxon>Pentapetalae</taxon>
        <taxon>asterids</taxon>
        <taxon>campanulids</taxon>
        <taxon>Asterales</taxon>
        <taxon>Asteraceae</taxon>
        <taxon>Asteroideae</taxon>
        <taxon>Heliantheae alliance</taxon>
        <taxon>Eupatorieae</taxon>
        <taxon>Mikania</taxon>
    </lineage>
</organism>
<feature type="compositionally biased region" description="Basic and acidic residues" evidence="1">
    <location>
        <begin position="41"/>
        <end position="54"/>
    </location>
</feature>
<protein>
    <submittedName>
        <fullName evidence="2">Uncharacterized protein</fullName>
    </submittedName>
</protein>
<dbReference type="EMBL" id="SZYD01000016">
    <property type="protein sequence ID" value="KAD3336506.1"/>
    <property type="molecule type" value="Genomic_DNA"/>
</dbReference>